<comment type="caution">
    <text evidence="1">The sequence shown here is derived from an EMBL/GenBank/DDBJ whole genome shotgun (WGS) entry which is preliminary data.</text>
</comment>
<protein>
    <submittedName>
        <fullName evidence="1">Uncharacterized protein</fullName>
    </submittedName>
</protein>
<organism evidence="1 2">
    <name type="scientific">Ganoderma sinense ZZ0214-1</name>
    <dbReference type="NCBI Taxonomy" id="1077348"/>
    <lineage>
        <taxon>Eukaryota</taxon>
        <taxon>Fungi</taxon>
        <taxon>Dikarya</taxon>
        <taxon>Basidiomycota</taxon>
        <taxon>Agaricomycotina</taxon>
        <taxon>Agaricomycetes</taxon>
        <taxon>Polyporales</taxon>
        <taxon>Polyporaceae</taxon>
        <taxon>Ganoderma</taxon>
    </lineage>
</organism>
<reference evidence="1 2" key="1">
    <citation type="journal article" date="2015" name="Sci. Rep.">
        <title>Chromosome-level genome map provides insights into diverse defense mechanisms in the medicinal fungus Ganoderma sinense.</title>
        <authorList>
            <person name="Zhu Y."/>
            <person name="Xu J."/>
            <person name="Sun C."/>
            <person name="Zhou S."/>
            <person name="Xu H."/>
            <person name="Nelson D.R."/>
            <person name="Qian J."/>
            <person name="Song J."/>
            <person name="Luo H."/>
            <person name="Xiang L."/>
            <person name="Li Y."/>
            <person name="Xu Z."/>
            <person name="Ji A."/>
            <person name="Wang L."/>
            <person name="Lu S."/>
            <person name="Hayward A."/>
            <person name="Sun W."/>
            <person name="Li X."/>
            <person name="Schwartz D.C."/>
            <person name="Wang Y."/>
            <person name="Chen S."/>
        </authorList>
    </citation>
    <scope>NUCLEOTIDE SEQUENCE [LARGE SCALE GENOMIC DNA]</scope>
    <source>
        <strain evidence="1 2">ZZ0214-1</strain>
    </source>
</reference>
<name>A0A2G8SDC6_9APHY</name>
<gene>
    <name evidence="1" type="ORF">GSI_06445</name>
</gene>
<dbReference type="AlphaFoldDB" id="A0A2G8SDC6"/>
<dbReference type="EMBL" id="AYKW01000012">
    <property type="protein sequence ID" value="PIL31741.1"/>
    <property type="molecule type" value="Genomic_DNA"/>
</dbReference>
<evidence type="ECO:0000313" key="2">
    <source>
        <dbReference type="Proteomes" id="UP000230002"/>
    </source>
</evidence>
<proteinExistence type="predicted"/>
<dbReference type="Proteomes" id="UP000230002">
    <property type="component" value="Unassembled WGS sequence"/>
</dbReference>
<keyword evidence="2" id="KW-1185">Reference proteome</keyword>
<accession>A0A2G8SDC6</accession>
<sequence length="154" mass="17018">MPFSASVMRSLTRRTSTPPLSVWLWEQSRVRRTGQYMHEEARSGSGALSTVGRDGLGHARASRTTLTVSPPMATSSRDSNKGIVASVRIMSCGSKVEVRIAREVSVTALTSTRCRKVPLRVPWHTERSRDLRDGNDRTVSNRSGMDVMILMAES</sequence>
<evidence type="ECO:0000313" key="1">
    <source>
        <dbReference type="EMBL" id="PIL31741.1"/>
    </source>
</evidence>